<keyword evidence="1" id="KW-0934">Plastid</keyword>
<accession>Q32RJ1</accession>
<protein>
    <submittedName>
        <fullName evidence="1">Uncharacterized protein</fullName>
    </submittedName>
</protein>
<sequence>MFESNDNAKQKRMIELIKAPSVPIIITNKDTLQNHLNNYNNLCNVVGPVKNIMKPSIYVCNLFLKIIQIQK</sequence>
<evidence type="ECO:0000313" key="1">
    <source>
        <dbReference type="EMBL" id="AAX45888.1"/>
    </source>
</evidence>
<gene>
    <name evidence="1" type="primary">orf71</name>
</gene>
<reference evidence="1" key="1">
    <citation type="journal article" date="2002" name="J. Phycol.">
        <title>Phylogenetic relationships among streptophytes as inferred from chloroplast small and large subunit rRNA gene sequences.</title>
        <authorList>
            <person name="Turmel M."/>
            <person name="Ehara M."/>
            <person name="Otis C."/>
            <person name="Lemieux C."/>
        </authorList>
    </citation>
    <scope>NUCLEOTIDE SEQUENCE</scope>
</reference>
<dbReference type="GeneID" id="4108221"/>
<reference evidence="1" key="2">
    <citation type="journal article" date="2005" name="BMC Biol.">
        <title>The complete chloroplast DNA sequences of the charophycean green algae Staurastrum and Zygnema reveal that the chloroplast genome underwent extensive changes during the evolution of the Zygnematales.</title>
        <authorList>
            <person name="Turmel M."/>
            <person name="Otis C."/>
            <person name="Lemieux C."/>
        </authorList>
    </citation>
    <scope>NUCLEOTIDE SEQUENCE</scope>
</reference>
<keyword evidence="1" id="KW-0150">Chloroplast</keyword>
<name>Q32RJ1_ZYGCR</name>
<geneLocation type="chloroplast" evidence="1"/>
<organism evidence="1">
    <name type="scientific">Zygnema circumcarinatum</name>
    <name type="common">Green alga</name>
    <dbReference type="NCBI Taxonomy" id="35869"/>
    <lineage>
        <taxon>Eukaryota</taxon>
        <taxon>Viridiplantae</taxon>
        <taxon>Streptophyta</taxon>
        <taxon>Zygnematophyceae</taxon>
        <taxon>Zygnematophycidae</taxon>
        <taxon>Zygnematales</taxon>
        <taxon>Zygnemataceae</taxon>
        <taxon>Zygnema</taxon>
    </lineage>
</organism>
<dbReference type="RefSeq" id="YP_636535.1">
    <property type="nucleotide sequence ID" value="NC_008117.1"/>
</dbReference>
<dbReference type="EMBL" id="AY958086">
    <property type="protein sequence ID" value="AAX45888.1"/>
    <property type="molecule type" value="Genomic_DNA"/>
</dbReference>
<proteinExistence type="predicted"/>
<dbReference type="AlphaFoldDB" id="Q32RJ1"/>